<dbReference type="Pfam" id="PF01182">
    <property type="entry name" value="Glucosamine_iso"/>
    <property type="match status" value="1"/>
</dbReference>
<protein>
    <recommendedName>
        <fullName evidence="6 7">6-phosphogluconolactonase</fullName>
        <shortName evidence="7">6PGL</shortName>
        <ecNumber evidence="5 7">3.1.1.31</ecNumber>
    </recommendedName>
</protein>
<dbReference type="RefSeq" id="WP_331929817.1">
    <property type="nucleotide sequence ID" value="NZ_JBEPLU010000001.1"/>
</dbReference>
<comment type="catalytic activity">
    <reaction evidence="1 7">
        <text>6-phospho-D-glucono-1,5-lactone + H2O = 6-phospho-D-gluconate + H(+)</text>
        <dbReference type="Rhea" id="RHEA:12556"/>
        <dbReference type="ChEBI" id="CHEBI:15377"/>
        <dbReference type="ChEBI" id="CHEBI:15378"/>
        <dbReference type="ChEBI" id="CHEBI:57955"/>
        <dbReference type="ChEBI" id="CHEBI:58759"/>
        <dbReference type="EC" id="3.1.1.31"/>
    </reaction>
</comment>
<dbReference type="NCBIfam" id="TIGR01198">
    <property type="entry name" value="pgl"/>
    <property type="match status" value="1"/>
</dbReference>
<name>A0ABV2EH11_9CAUL</name>
<dbReference type="InterPro" id="IPR037171">
    <property type="entry name" value="NagB/RpiA_transferase-like"/>
</dbReference>
<dbReference type="PANTHER" id="PTHR11054:SF0">
    <property type="entry name" value="6-PHOSPHOGLUCONOLACTONASE"/>
    <property type="match status" value="1"/>
</dbReference>
<comment type="function">
    <text evidence="2 7">Hydrolysis of 6-phosphogluconolactone to 6-phosphogluconate.</text>
</comment>
<dbReference type="GO" id="GO:0017057">
    <property type="term" value="F:6-phosphogluconolactonase activity"/>
    <property type="evidence" value="ECO:0007669"/>
    <property type="project" value="UniProtKB-EC"/>
</dbReference>
<reference evidence="9 10" key="1">
    <citation type="submission" date="2024-06" db="EMBL/GenBank/DDBJ databases">
        <title>Genomic Encyclopedia of Type Strains, Phase IV (KMG-IV): sequencing the most valuable type-strain genomes for metagenomic binning, comparative biology and taxonomic classification.</title>
        <authorList>
            <person name="Goeker M."/>
        </authorList>
    </citation>
    <scope>NUCLEOTIDE SEQUENCE [LARGE SCALE GENOMIC DNA]</scope>
    <source>
        <strain evidence="9 10">DSM 17809</strain>
    </source>
</reference>
<evidence type="ECO:0000256" key="7">
    <source>
        <dbReference type="RuleBase" id="RU365095"/>
    </source>
</evidence>
<keyword evidence="10" id="KW-1185">Reference proteome</keyword>
<proteinExistence type="inferred from homology"/>
<dbReference type="Proteomes" id="UP001549110">
    <property type="component" value="Unassembled WGS sequence"/>
</dbReference>
<dbReference type="InterPro" id="IPR006148">
    <property type="entry name" value="Glc/Gal-6P_isomerase"/>
</dbReference>
<evidence type="ECO:0000256" key="2">
    <source>
        <dbReference type="ARBA" id="ARBA00002681"/>
    </source>
</evidence>
<sequence>MIESFADPDSLADHAAGLAVEALAAAIAARGGAVLVGTGGRSPAPVYDRLARSALDWSKVKVTLSDDRFVPSTSPDSNERLVRERLLVEAAAVAQFTPMSVEAVSVDAAAEAVEAGVRALAPFDVMLLGMGDDGHVASLIPGSPVLAAGMDPSGDRYCLGVPAGVGSPPVARVTLTLPALLQARLTLILISGEAKRRIVEAGNGLPVHALLEQAKAPVRILWTP</sequence>
<comment type="caution">
    <text evidence="9">The sequence shown here is derived from an EMBL/GenBank/DDBJ whole genome shotgun (WGS) entry which is preliminary data.</text>
</comment>
<comment type="similarity">
    <text evidence="4 7">Belongs to the glucosamine/galactosamine-6-phosphate isomerase family. 6-phosphogluconolactonase subfamily.</text>
</comment>
<evidence type="ECO:0000256" key="5">
    <source>
        <dbReference type="ARBA" id="ARBA00013198"/>
    </source>
</evidence>
<evidence type="ECO:0000259" key="8">
    <source>
        <dbReference type="Pfam" id="PF01182"/>
    </source>
</evidence>
<gene>
    <name evidence="7" type="primary">pgl</name>
    <name evidence="9" type="ORF">ABID41_001422</name>
</gene>
<organism evidence="9 10">
    <name type="scientific">Phenylobacterium koreense</name>
    <dbReference type="NCBI Taxonomy" id="266125"/>
    <lineage>
        <taxon>Bacteria</taxon>
        <taxon>Pseudomonadati</taxon>
        <taxon>Pseudomonadota</taxon>
        <taxon>Alphaproteobacteria</taxon>
        <taxon>Caulobacterales</taxon>
        <taxon>Caulobacteraceae</taxon>
        <taxon>Phenylobacterium</taxon>
    </lineage>
</organism>
<evidence type="ECO:0000256" key="6">
    <source>
        <dbReference type="ARBA" id="ARBA00020337"/>
    </source>
</evidence>
<dbReference type="CDD" id="cd01400">
    <property type="entry name" value="6PGL"/>
    <property type="match status" value="1"/>
</dbReference>
<dbReference type="Gene3D" id="3.40.50.1360">
    <property type="match status" value="1"/>
</dbReference>
<dbReference type="EC" id="3.1.1.31" evidence="5 7"/>
<evidence type="ECO:0000256" key="1">
    <source>
        <dbReference type="ARBA" id="ARBA00000832"/>
    </source>
</evidence>
<evidence type="ECO:0000256" key="3">
    <source>
        <dbReference type="ARBA" id="ARBA00004961"/>
    </source>
</evidence>
<keyword evidence="7 9" id="KW-0378">Hydrolase</keyword>
<dbReference type="InterPro" id="IPR039104">
    <property type="entry name" value="6PGL"/>
</dbReference>
<dbReference type="PANTHER" id="PTHR11054">
    <property type="entry name" value="6-PHOSPHOGLUCONOLACTONASE"/>
    <property type="match status" value="1"/>
</dbReference>
<dbReference type="InterPro" id="IPR005900">
    <property type="entry name" value="6-phosphogluconolactonase_DevB"/>
</dbReference>
<evidence type="ECO:0000256" key="4">
    <source>
        <dbReference type="ARBA" id="ARBA00010662"/>
    </source>
</evidence>
<evidence type="ECO:0000313" key="9">
    <source>
        <dbReference type="EMBL" id="MET3526327.1"/>
    </source>
</evidence>
<dbReference type="EMBL" id="JBEPLU010000001">
    <property type="protein sequence ID" value="MET3526327.1"/>
    <property type="molecule type" value="Genomic_DNA"/>
</dbReference>
<feature type="domain" description="Glucosamine/galactosamine-6-phosphate isomerase" evidence="8">
    <location>
        <begin position="7"/>
        <end position="204"/>
    </location>
</feature>
<accession>A0ABV2EH11</accession>
<evidence type="ECO:0000313" key="10">
    <source>
        <dbReference type="Proteomes" id="UP001549110"/>
    </source>
</evidence>
<comment type="pathway">
    <text evidence="3 7">Carbohydrate degradation; pentose phosphate pathway; D-ribulose 5-phosphate from D-glucose 6-phosphate (oxidative stage): step 2/3.</text>
</comment>
<dbReference type="SUPFAM" id="SSF100950">
    <property type="entry name" value="NagB/RpiA/CoA transferase-like"/>
    <property type="match status" value="1"/>
</dbReference>